<dbReference type="PANTHER" id="PTHR30269:SF0">
    <property type="entry name" value="MEMBRANE TRANSPORTER PROTEIN YFCA-RELATED"/>
    <property type="match status" value="1"/>
</dbReference>
<name>A0A1H7PQ35_STRJI</name>
<evidence type="ECO:0000256" key="4">
    <source>
        <dbReference type="ARBA" id="ARBA00022475"/>
    </source>
</evidence>
<keyword evidence="4 8" id="KW-1003">Cell membrane</keyword>
<feature type="transmembrane region" description="Helical" evidence="8">
    <location>
        <begin position="82"/>
        <end position="105"/>
    </location>
</feature>
<dbReference type="eggNOG" id="COG0730">
    <property type="taxonomic scope" value="Bacteria"/>
</dbReference>
<protein>
    <recommendedName>
        <fullName evidence="8">Probable membrane transporter protein</fullName>
    </recommendedName>
</protein>
<dbReference type="PANTHER" id="PTHR30269">
    <property type="entry name" value="TRANSMEMBRANE PROTEIN YFCA"/>
    <property type="match status" value="1"/>
</dbReference>
<keyword evidence="5 8" id="KW-0812">Transmembrane</keyword>
<evidence type="ECO:0000256" key="7">
    <source>
        <dbReference type="ARBA" id="ARBA00023136"/>
    </source>
</evidence>
<feature type="transmembrane region" description="Helical" evidence="8">
    <location>
        <begin position="217"/>
        <end position="236"/>
    </location>
</feature>
<feature type="transmembrane region" description="Helical" evidence="8">
    <location>
        <begin position="111"/>
        <end position="130"/>
    </location>
</feature>
<dbReference type="InterPro" id="IPR052017">
    <property type="entry name" value="TSUP"/>
</dbReference>
<keyword evidence="3" id="KW-0813">Transport</keyword>
<feature type="transmembrane region" description="Helical" evidence="8">
    <location>
        <begin position="193"/>
        <end position="210"/>
    </location>
</feature>
<gene>
    <name evidence="9" type="ORF">SAMN05414137_10869</name>
</gene>
<keyword evidence="10" id="KW-1185">Reference proteome</keyword>
<reference evidence="10" key="1">
    <citation type="submission" date="2016-10" db="EMBL/GenBank/DDBJ databases">
        <authorList>
            <person name="Varghese N."/>
        </authorList>
    </citation>
    <scope>NUCLEOTIDE SEQUENCE [LARGE SCALE GENOMIC DNA]</scope>
    <source>
        <strain evidence="10">DSM 45096 / BCRC 16803 / CGMCC 4.1857 / CIP 109030 / JCM 12277 / KCTC 19219 / NBRC 100920 / 33214</strain>
    </source>
</reference>
<organism evidence="9 10">
    <name type="scientific">Streptacidiphilus jiangxiensis</name>
    <dbReference type="NCBI Taxonomy" id="235985"/>
    <lineage>
        <taxon>Bacteria</taxon>
        <taxon>Bacillati</taxon>
        <taxon>Actinomycetota</taxon>
        <taxon>Actinomycetes</taxon>
        <taxon>Kitasatosporales</taxon>
        <taxon>Streptomycetaceae</taxon>
        <taxon>Streptacidiphilus</taxon>
    </lineage>
</organism>
<evidence type="ECO:0000256" key="1">
    <source>
        <dbReference type="ARBA" id="ARBA00004651"/>
    </source>
</evidence>
<dbReference type="STRING" id="235985.SAMN05414137_10869"/>
<comment type="similarity">
    <text evidence="2 8">Belongs to the 4-toluene sulfonate uptake permease (TSUP) (TC 2.A.102) family.</text>
</comment>
<proteinExistence type="inferred from homology"/>
<dbReference type="Proteomes" id="UP000183015">
    <property type="component" value="Unassembled WGS sequence"/>
</dbReference>
<feature type="transmembrane region" description="Helical" evidence="8">
    <location>
        <begin position="151"/>
        <end position="181"/>
    </location>
</feature>
<evidence type="ECO:0000256" key="8">
    <source>
        <dbReference type="RuleBase" id="RU363041"/>
    </source>
</evidence>
<dbReference type="Pfam" id="PF01925">
    <property type="entry name" value="TauE"/>
    <property type="match status" value="1"/>
</dbReference>
<evidence type="ECO:0000256" key="5">
    <source>
        <dbReference type="ARBA" id="ARBA00022692"/>
    </source>
</evidence>
<dbReference type="EMBL" id="FOAZ01000008">
    <property type="protein sequence ID" value="SEL37961.1"/>
    <property type="molecule type" value="Genomic_DNA"/>
</dbReference>
<dbReference type="GO" id="GO:0005886">
    <property type="term" value="C:plasma membrane"/>
    <property type="evidence" value="ECO:0007669"/>
    <property type="project" value="UniProtKB-SubCell"/>
</dbReference>
<keyword evidence="6 8" id="KW-1133">Transmembrane helix</keyword>
<dbReference type="InterPro" id="IPR002781">
    <property type="entry name" value="TM_pro_TauE-like"/>
</dbReference>
<comment type="subcellular location">
    <subcellularLocation>
        <location evidence="1 8">Cell membrane</location>
        <topology evidence="1 8">Multi-pass membrane protein</topology>
    </subcellularLocation>
</comment>
<accession>A0A1H7PQ35</accession>
<dbReference type="AlphaFoldDB" id="A0A1H7PQ35"/>
<sequence>MTTAAGLAGTSGWTQAGVALAGVGAGLINTVVGSGTLITFPVLLAAGLPPVTANVSNTLGLVPGSVSGAWGYRRELAGLGPLVRRLGTAGLAGGLTGAVLLLALPAKTFEAAVPVLIAGALALVLLQPLLAKRLAARPADRPRPENGGRALLIGVYLCGIYGGYFGAAQGVLLLGLMGVLLDLPLQRINGVKNVLALAVNGIAALFFIADGRIDWRAALLVAAGSVVGGQIGALVGRRLPAPVLRGVIVAVGVVAITRVVMS</sequence>
<evidence type="ECO:0000313" key="9">
    <source>
        <dbReference type="EMBL" id="SEL37961.1"/>
    </source>
</evidence>
<evidence type="ECO:0000256" key="6">
    <source>
        <dbReference type="ARBA" id="ARBA00022989"/>
    </source>
</evidence>
<dbReference type="OrthoDB" id="3782574at2"/>
<evidence type="ECO:0000256" key="2">
    <source>
        <dbReference type="ARBA" id="ARBA00009142"/>
    </source>
</evidence>
<keyword evidence="7 8" id="KW-0472">Membrane</keyword>
<evidence type="ECO:0000256" key="3">
    <source>
        <dbReference type="ARBA" id="ARBA00022448"/>
    </source>
</evidence>
<feature type="transmembrane region" description="Helical" evidence="8">
    <location>
        <begin position="242"/>
        <end position="261"/>
    </location>
</feature>
<evidence type="ECO:0000313" key="10">
    <source>
        <dbReference type="Proteomes" id="UP000183015"/>
    </source>
</evidence>